<feature type="domain" description="TonB-dependent receptor-like beta-barrel" evidence="12">
    <location>
        <begin position="226"/>
        <end position="667"/>
    </location>
</feature>
<dbReference type="GO" id="GO:0009279">
    <property type="term" value="C:cell outer membrane"/>
    <property type="evidence" value="ECO:0007669"/>
    <property type="project" value="UniProtKB-SubCell"/>
</dbReference>
<dbReference type="EMBL" id="LK391969">
    <property type="protein sequence ID" value="CEF26599.1"/>
    <property type="molecule type" value="Genomic_DNA"/>
</dbReference>
<keyword evidence="7 8" id="KW-0998">Cell outer membrane</keyword>
<dbReference type="InterPro" id="IPR000531">
    <property type="entry name" value="Beta-barrel_TonB"/>
</dbReference>
<dbReference type="SUPFAM" id="SSF56935">
    <property type="entry name" value="Porins"/>
    <property type="match status" value="1"/>
</dbReference>
<comment type="subcellular location">
    <subcellularLocation>
        <location evidence="1 8">Cell outer membrane</location>
        <topology evidence="1 8">Multi-pass membrane protein</topology>
    </subcellularLocation>
</comment>
<evidence type="ECO:0000256" key="6">
    <source>
        <dbReference type="ARBA" id="ARBA00023136"/>
    </source>
</evidence>
<dbReference type="Pfam" id="PF07715">
    <property type="entry name" value="Plug"/>
    <property type="match status" value="1"/>
</dbReference>
<name>A0A078MAF7_9PSED</name>
<evidence type="ECO:0000259" key="12">
    <source>
        <dbReference type="Pfam" id="PF00593"/>
    </source>
</evidence>
<dbReference type="PATRIC" id="fig|1461581.3.peg.1510"/>
<keyword evidence="14" id="KW-0675">Receptor</keyword>
<proteinExistence type="inferred from homology"/>
<evidence type="ECO:0000256" key="9">
    <source>
        <dbReference type="RuleBase" id="RU003357"/>
    </source>
</evidence>
<feature type="domain" description="TonB-dependent receptor plug" evidence="13">
    <location>
        <begin position="70"/>
        <end position="174"/>
    </location>
</feature>
<organism evidence="14">
    <name type="scientific">Pseudomonas saudimassiliensis</name>
    <dbReference type="NCBI Taxonomy" id="1461581"/>
    <lineage>
        <taxon>Bacteria</taxon>
        <taxon>Pseudomonadati</taxon>
        <taxon>Pseudomonadota</taxon>
        <taxon>Gammaproteobacteria</taxon>
        <taxon>Pseudomonadales</taxon>
        <taxon>Pseudomonadaceae</taxon>
        <taxon>Pseudomonas</taxon>
    </lineage>
</organism>
<keyword evidence="3 8" id="KW-1134">Transmembrane beta strand</keyword>
<dbReference type="InterPro" id="IPR036942">
    <property type="entry name" value="Beta-barrel_TonB_sf"/>
</dbReference>
<dbReference type="NCBIfam" id="TIGR01778">
    <property type="entry name" value="TonB-copper"/>
    <property type="match status" value="1"/>
</dbReference>
<dbReference type="Gene3D" id="2.40.170.20">
    <property type="entry name" value="TonB-dependent receptor, beta-barrel domain"/>
    <property type="match status" value="1"/>
</dbReference>
<evidence type="ECO:0000256" key="10">
    <source>
        <dbReference type="SAM" id="MobiDB-lite"/>
    </source>
</evidence>
<keyword evidence="11" id="KW-0732">Signal</keyword>
<feature type="region of interest" description="Disordered" evidence="10">
    <location>
        <begin position="429"/>
        <end position="448"/>
    </location>
</feature>
<dbReference type="InterPro" id="IPR039426">
    <property type="entry name" value="TonB-dep_rcpt-like"/>
</dbReference>
<evidence type="ECO:0000256" key="1">
    <source>
        <dbReference type="ARBA" id="ARBA00004571"/>
    </source>
</evidence>
<evidence type="ECO:0000256" key="4">
    <source>
        <dbReference type="ARBA" id="ARBA00022692"/>
    </source>
</evidence>
<evidence type="ECO:0000259" key="13">
    <source>
        <dbReference type="Pfam" id="PF07715"/>
    </source>
</evidence>
<sequence>MSRPMSDRQACARLPRIFTLRAAQVNWRIAHATLLALCAGGALAAEPHHHHAHPAQLTLPPRVITAVQQDSPLTIITNPKEARQPIPASDGADYLKTIPGFSAVRGGGSNSDPVLRGMFGSRLKLLTNGGEMLGACPSRMDAPSSYIAPQNFDQLTVIKGPQSVAWGPGASAGTVLFDRLPESFDEPGSRLDASVVGGSNTRRDLQLDGAIGSREGYLRLSGNRSRSGDYRDGNGDRVPSRWNKWNTDLALGWTPDDDTLLELSVGVGDGEARYAGRGMDGSQFERESLGLRFEKQFNGGALQELDARVYYNYADHVMDNYSLRRPPTTGMMAGGMASNVDRRTLGARLAATWAWADLELLAGADAQRNTHRTRNGMGIDTYQHQPWAKDASFSQIGLFSELTWSRQDDQRLIGGARLDQHHVEDARTSVSGGMHGGGHAMPNPTADDTRRETLPSAFLRLEQDLSSLPATAYVGVGHVQRFPDYWELFSPSQSPGAVNAFANIEPERTTQLDIGMQYQRPGLEAWVSAYAGEVEDFILFDYRGMASSADNIDAHIMGAEVGMAYDLTTNWKTDASLAWAWGRNRSDGEALPQMPPLDARFNLGYVRDNWSAGALWRVVAAQSRTADGKGNVTSRDFGDSSGFGVLSVNAAYRFSTEVTGSVGMDNLLDKAYAEHLNLAGNGSFGFPAETRINEPGRTLWAKLDVSF</sequence>
<accession>A0A078MAF7</accession>
<dbReference type="GO" id="GO:0044718">
    <property type="term" value="P:siderophore transmembrane transport"/>
    <property type="evidence" value="ECO:0007669"/>
    <property type="project" value="TreeGrafter"/>
</dbReference>
<keyword evidence="4 8" id="KW-0812">Transmembrane</keyword>
<dbReference type="Gene3D" id="2.170.130.10">
    <property type="entry name" value="TonB-dependent receptor, plug domain"/>
    <property type="match status" value="1"/>
</dbReference>
<dbReference type="AlphaFoldDB" id="A0A078MAF7"/>
<dbReference type="EMBL" id="LM997413">
    <property type="protein sequence ID" value="CEA04403.1"/>
    <property type="molecule type" value="Genomic_DNA"/>
</dbReference>
<dbReference type="PROSITE" id="PS52016">
    <property type="entry name" value="TONB_DEPENDENT_REC_3"/>
    <property type="match status" value="1"/>
</dbReference>
<evidence type="ECO:0000256" key="7">
    <source>
        <dbReference type="ARBA" id="ARBA00023237"/>
    </source>
</evidence>
<dbReference type="InterPro" id="IPR012910">
    <property type="entry name" value="Plug_dom"/>
</dbReference>
<keyword evidence="5 9" id="KW-0798">TonB box</keyword>
<protein>
    <submittedName>
        <fullName evidence="14">Outer membrane copper receptor OprC</fullName>
    </submittedName>
</protein>
<keyword evidence="2 8" id="KW-0813">Transport</keyword>
<evidence type="ECO:0000256" key="3">
    <source>
        <dbReference type="ARBA" id="ARBA00022452"/>
    </source>
</evidence>
<dbReference type="PANTHER" id="PTHR30069:SF49">
    <property type="entry name" value="OUTER MEMBRANE PROTEIN C"/>
    <property type="match status" value="1"/>
</dbReference>
<dbReference type="CDD" id="cd01347">
    <property type="entry name" value="ligand_gated_channel"/>
    <property type="match status" value="1"/>
</dbReference>
<dbReference type="GO" id="GO:0015344">
    <property type="term" value="F:siderophore uptake transmembrane transporter activity"/>
    <property type="evidence" value="ECO:0007669"/>
    <property type="project" value="TreeGrafter"/>
</dbReference>
<feature type="chain" id="PRO_5010903421" evidence="11">
    <location>
        <begin position="45"/>
        <end position="707"/>
    </location>
</feature>
<evidence type="ECO:0000256" key="8">
    <source>
        <dbReference type="PROSITE-ProRule" id="PRU01360"/>
    </source>
</evidence>
<reference evidence="14" key="1">
    <citation type="submission" date="2014-07" db="EMBL/GenBank/DDBJ databases">
        <authorList>
            <person name="Urmite Genomes Urmite Genomes"/>
        </authorList>
    </citation>
    <scope>NUCLEOTIDE SEQUENCE</scope>
    <source>
        <strain evidence="14">12M76_air</strain>
    </source>
</reference>
<dbReference type="Pfam" id="PF00593">
    <property type="entry name" value="TonB_dep_Rec_b-barrel"/>
    <property type="match status" value="1"/>
</dbReference>
<dbReference type="OrthoDB" id="5332150at2"/>
<evidence type="ECO:0000256" key="5">
    <source>
        <dbReference type="ARBA" id="ARBA00023077"/>
    </source>
</evidence>
<evidence type="ECO:0000313" key="14">
    <source>
        <dbReference type="EMBL" id="CEA04403.1"/>
    </source>
</evidence>
<dbReference type="InterPro" id="IPR037066">
    <property type="entry name" value="Plug_dom_sf"/>
</dbReference>
<dbReference type="RefSeq" id="WP_044499181.1">
    <property type="nucleotide sequence ID" value="NZ_LK391969.1"/>
</dbReference>
<feature type="signal peptide" evidence="11">
    <location>
        <begin position="1"/>
        <end position="44"/>
    </location>
</feature>
<dbReference type="InterPro" id="IPR010100">
    <property type="entry name" value="TonB-dep_Cu_rcpt"/>
</dbReference>
<evidence type="ECO:0000256" key="11">
    <source>
        <dbReference type="SAM" id="SignalP"/>
    </source>
</evidence>
<keyword evidence="6 8" id="KW-0472">Membrane</keyword>
<gene>
    <name evidence="14" type="ORF">BN1049_01532</name>
</gene>
<comment type="similarity">
    <text evidence="8 9">Belongs to the TonB-dependent receptor family.</text>
</comment>
<evidence type="ECO:0000256" key="2">
    <source>
        <dbReference type="ARBA" id="ARBA00022448"/>
    </source>
</evidence>
<dbReference type="PANTHER" id="PTHR30069">
    <property type="entry name" value="TONB-DEPENDENT OUTER MEMBRANE RECEPTOR"/>
    <property type="match status" value="1"/>
</dbReference>